<name>A0A448YQD4_BRENA</name>
<organism evidence="7 8">
    <name type="scientific">Brettanomyces naardenensis</name>
    <name type="common">Yeast</name>
    <dbReference type="NCBI Taxonomy" id="13370"/>
    <lineage>
        <taxon>Eukaryota</taxon>
        <taxon>Fungi</taxon>
        <taxon>Dikarya</taxon>
        <taxon>Ascomycota</taxon>
        <taxon>Saccharomycotina</taxon>
        <taxon>Pichiomycetes</taxon>
        <taxon>Pichiales</taxon>
        <taxon>Pichiaceae</taxon>
        <taxon>Brettanomyces</taxon>
    </lineage>
</organism>
<feature type="transmembrane region" description="Helical" evidence="6">
    <location>
        <begin position="205"/>
        <end position="226"/>
    </location>
</feature>
<keyword evidence="4 6" id="KW-0472">Membrane</keyword>
<feature type="transmembrane region" description="Helical" evidence="6">
    <location>
        <begin position="388"/>
        <end position="408"/>
    </location>
</feature>
<feature type="compositionally biased region" description="Polar residues" evidence="5">
    <location>
        <begin position="579"/>
        <end position="590"/>
    </location>
</feature>
<sequence>MSALGKVKQVALGFVYGSEPGKPDDFVTDDIETVDSDDYQDSDGAPVEKTSPLGYHVTAFSTFYLIVQGVIGTGIFATPATVLASMGSIGSTYVLWVSGFVIVLFQTFMYIEYASYFRHRSGAEVTYLEQAFPNPKFLVPVVYAATNVLLSFATSSAVAFATYIFAAADYDASAWEVRALGISSLVLAGVITGVNTNFAVKMNNFIGFVKVIFVLFLAISAFPTLAGATKVPKAEAQGVFKNAWAGTTKDGNSISNAILKVFFSFWGVPYAFGVVAESHPKNTIRTYSIAIPLTMFFIFIIYILTITGYYAGVSNVNAIKHTGNLIAAAYFERIFGTKASVKALSAFVAISAFGHLQTAYLSHSRSLRECGRQGVLPYPRLWSSVKPFGTPLFPIFVTFLVNLIVLVAPPPGDAYNFVVDMGSYSAYIFSVLLAIGLFKLRKERRKLGLGYREFHCPTIILVLVLLFTIFVLVMAFVPPKGTLKGSDVSFFYATYPLTTIGICILCVIYYFGWAYVAPRIGKYRHRVLEFRLANGELGHKVIKVRDEDLAEWDREHAGESGTLGGQGVGDDTPVDDVILTSSVSKGSSKN</sequence>
<feature type="transmembrane region" description="Helical" evidence="6">
    <location>
        <begin position="177"/>
        <end position="198"/>
    </location>
</feature>
<dbReference type="EMBL" id="CAACVR010000034">
    <property type="protein sequence ID" value="VEU23048.1"/>
    <property type="molecule type" value="Genomic_DNA"/>
</dbReference>
<evidence type="ECO:0000256" key="1">
    <source>
        <dbReference type="ARBA" id="ARBA00004141"/>
    </source>
</evidence>
<dbReference type="InterPro" id="IPR002293">
    <property type="entry name" value="AA/rel_permease1"/>
</dbReference>
<feature type="transmembrane region" description="Helical" evidence="6">
    <location>
        <begin position="287"/>
        <end position="311"/>
    </location>
</feature>
<feature type="transmembrane region" description="Helical" evidence="6">
    <location>
        <begin position="414"/>
        <end position="438"/>
    </location>
</feature>
<feature type="transmembrane region" description="Helical" evidence="6">
    <location>
        <begin position="93"/>
        <end position="116"/>
    </location>
</feature>
<dbReference type="AlphaFoldDB" id="A0A448YQD4"/>
<comment type="subcellular location">
    <subcellularLocation>
        <location evidence="1">Membrane</location>
        <topology evidence="1">Multi-pass membrane protein</topology>
    </subcellularLocation>
</comment>
<evidence type="ECO:0000313" key="7">
    <source>
        <dbReference type="EMBL" id="VEU23048.1"/>
    </source>
</evidence>
<keyword evidence="8" id="KW-1185">Reference proteome</keyword>
<feature type="region of interest" description="Disordered" evidence="5">
    <location>
        <begin position="553"/>
        <end position="590"/>
    </location>
</feature>
<evidence type="ECO:0000256" key="6">
    <source>
        <dbReference type="SAM" id="Phobius"/>
    </source>
</evidence>
<evidence type="ECO:0000256" key="5">
    <source>
        <dbReference type="SAM" id="MobiDB-lite"/>
    </source>
</evidence>
<keyword evidence="2 6" id="KW-0812">Transmembrane</keyword>
<dbReference type="InParanoid" id="A0A448YQD4"/>
<dbReference type="Proteomes" id="UP000290900">
    <property type="component" value="Unassembled WGS sequence"/>
</dbReference>
<feature type="transmembrane region" description="Helical" evidence="6">
    <location>
        <begin position="63"/>
        <end position="87"/>
    </location>
</feature>
<dbReference type="InterPro" id="IPR050598">
    <property type="entry name" value="AminoAcid_Transporter"/>
</dbReference>
<gene>
    <name evidence="7" type="ORF">BRENAR_LOCUS3779</name>
</gene>
<evidence type="ECO:0000256" key="4">
    <source>
        <dbReference type="ARBA" id="ARBA00023136"/>
    </source>
</evidence>
<dbReference type="GO" id="GO:0015179">
    <property type="term" value="F:L-amino acid transmembrane transporter activity"/>
    <property type="evidence" value="ECO:0007669"/>
    <property type="project" value="TreeGrafter"/>
</dbReference>
<dbReference type="GO" id="GO:0016020">
    <property type="term" value="C:membrane"/>
    <property type="evidence" value="ECO:0007669"/>
    <property type="project" value="UniProtKB-SubCell"/>
</dbReference>
<feature type="transmembrane region" description="Helical" evidence="6">
    <location>
        <begin position="137"/>
        <end position="165"/>
    </location>
</feature>
<evidence type="ECO:0000256" key="3">
    <source>
        <dbReference type="ARBA" id="ARBA00022989"/>
    </source>
</evidence>
<feature type="transmembrane region" description="Helical" evidence="6">
    <location>
        <begin position="343"/>
        <end position="362"/>
    </location>
</feature>
<feature type="transmembrane region" description="Helical" evidence="6">
    <location>
        <begin position="257"/>
        <end position="275"/>
    </location>
</feature>
<evidence type="ECO:0000313" key="8">
    <source>
        <dbReference type="Proteomes" id="UP000290900"/>
    </source>
</evidence>
<dbReference type="PANTHER" id="PTHR11785:SF353">
    <property type="entry name" value="METHIONINE TRANSPORTER (EUROFUNG)"/>
    <property type="match status" value="1"/>
</dbReference>
<proteinExistence type="predicted"/>
<feature type="transmembrane region" description="Helical" evidence="6">
    <location>
        <begin position="459"/>
        <end position="478"/>
    </location>
</feature>
<accession>A0A448YQD4</accession>
<dbReference type="Pfam" id="PF13520">
    <property type="entry name" value="AA_permease_2"/>
    <property type="match status" value="1"/>
</dbReference>
<dbReference type="OrthoDB" id="5982228at2759"/>
<dbReference type="Gene3D" id="1.20.1740.10">
    <property type="entry name" value="Amino acid/polyamine transporter I"/>
    <property type="match status" value="1"/>
</dbReference>
<protein>
    <submittedName>
        <fullName evidence="7">DEKNAAC104238</fullName>
    </submittedName>
</protein>
<dbReference type="PANTHER" id="PTHR11785">
    <property type="entry name" value="AMINO ACID TRANSPORTER"/>
    <property type="match status" value="1"/>
</dbReference>
<dbReference type="STRING" id="13370.A0A448YQD4"/>
<feature type="transmembrane region" description="Helical" evidence="6">
    <location>
        <begin position="490"/>
        <end position="516"/>
    </location>
</feature>
<reference evidence="7 8" key="1">
    <citation type="submission" date="2018-12" db="EMBL/GenBank/DDBJ databases">
        <authorList>
            <person name="Tiukova I."/>
            <person name="Dainat J."/>
        </authorList>
    </citation>
    <scope>NUCLEOTIDE SEQUENCE [LARGE SCALE GENOMIC DNA]</scope>
</reference>
<keyword evidence="3 6" id="KW-1133">Transmembrane helix</keyword>
<evidence type="ECO:0000256" key="2">
    <source>
        <dbReference type="ARBA" id="ARBA00022692"/>
    </source>
</evidence>